<dbReference type="EMBL" id="JBHRVD010000001">
    <property type="protein sequence ID" value="MFC3324842.1"/>
    <property type="molecule type" value="Genomic_DNA"/>
</dbReference>
<accession>A0ABV7MUS9</accession>
<evidence type="ECO:0008006" key="3">
    <source>
        <dbReference type="Google" id="ProtNLM"/>
    </source>
</evidence>
<dbReference type="Proteomes" id="UP001595648">
    <property type="component" value="Unassembled WGS sequence"/>
</dbReference>
<protein>
    <recommendedName>
        <fullName evidence="3">Nuclear transport factor 2 family protein</fullName>
    </recommendedName>
</protein>
<keyword evidence="2" id="KW-1185">Reference proteome</keyword>
<reference evidence="2" key="1">
    <citation type="journal article" date="2019" name="Int. J. Syst. Evol. Microbiol.">
        <title>The Global Catalogue of Microorganisms (GCM) 10K type strain sequencing project: providing services to taxonomists for standard genome sequencing and annotation.</title>
        <authorList>
            <consortium name="The Broad Institute Genomics Platform"/>
            <consortium name="The Broad Institute Genome Sequencing Center for Infectious Disease"/>
            <person name="Wu L."/>
            <person name="Ma J."/>
        </authorList>
    </citation>
    <scope>NUCLEOTIDE SEQUENCE [LARGE SCALE GENOMIC DNA]</scope>
    <source>
        <strain evidence="2">ICMP 19515</strain>
    </source>
</reference>
<gene>
    <name evidence="1" type="ORF">ACFOJ9_24185</name>
</gene>
<organism evidence="1 2">
    <name type="scientific">Mesorhizobium cantuariense</name>
    <dbReference type="NCBI Taxonomy" id="1300275"/>
    <lineage>
        <taxon>Bacteria</taxon>
        <taxon>Pseudomonadati</taxon>
        <taxon>Pseudomonadota</taxon>
        <taxon>Alphaproteobacteria</taxon>
        <taxon>Hyphomicrobiales</taxon>
        <taxon>Phyllobacteriaceae</taxon>
        <taxon>Mesorhizobium</taxon>
    </lineage>
</organism>
<dbReference type="Gene3D" id="3.10.450.50">
    <property type="match status" value="1"/>
</dbReference>
<dbReference type="SUPFAM" id="SSF54427">
    <property type="entry name" value="NTF2-like"/>
    <property type="match status" value="1"/>
</dbReference>
<sequence>MFDAESVVTSYCRAWFDPEPEERRRLLFASFEPEGTYIDPTVHISGAEALLHHIDQVLKARPGFWLERTTLVDVHHDFLRFGWVQRGENGFRGTDSMDMCRVSKQGKLSMVVGFFGPFRAMPNL</sequence>
<comment type="caution">
    <text evidence="1">The sequence shown here is derived from an EMBL/GenBank/DDBJ whole genome shotgun (WGS) entry which is preliminary data.</text>
</comment>
<evidence type="ECO:0000313" key="1">
    <source>
        <dbReference type="EMBL" id="MFC3324842.1"/>
    </source>
</evidence>
<proteinExistence type="predicted"/>
<evidence type="ECO:0000313" key="2">
    <source>
        <dbReference type="Proteomes" id="UP001595648"/>
    </source>
</evidence>
<name>A0ABV7MUS9_9HYPH</name>
<dbReference type="RefSeq" id="WP_378982023.1">
    <property type="nucleotide sequence ID" value="NZ_JBHRVD010000001.1"/>
</dbReference>
<dbReference type="InterPro" id="IPR032710">
    <property type="entry name" value="NTF2-like_dom_sf"/>
</dbReference>